<dbReference type="EMBL" id="MCRJ01000042">
    <property type="protein sequence ID" value="ODN70682.1"/>
    <property type="molecule type" value="Genomic_DNA"/>
</dbReference>
<evidence type="ECO:0000313" key="2">
    <source>
        <dbReference type="EMBL" id="ODN70682.1"/>
    </source>
</evidence>
<feature type="compositionally biased region" description="Low complexity" evidence="1">
    <location>
        <begin position="39"/>
        <end position="58"/>
    </location>
</feature>
<dbReference type="Pfam" id="PF11324">
    <property type="entry name" value="DUF3126"/>
    <property type="match status" value="1"/>
</dbReference>
<proteinExistence type="predicted"/>
<gene>
    <name evidence="2" type="ORF">A6302_01967</name>
</gene>
<sequence>MENLLAKGWIGAEPVPEDARNGSASAVPHGGGCFDKGSPCAGPPTATTGAITGATTGKTPELTREEIQKIETYLRKVFVSPTISVRTRPRKADSAEVYVGEEFVGILFKDEEDGELSYNFNMAVLGEDLED</sequence>
<evidence type="ECO:0008006" key="4">
    <source>
        <dbReference type="Google" id="ProtNLM"/>
    </source>
</evidence>
<accession>A0A1E3H2Z5</accession>
<dbReference type="AlphaFoldDB" id="A0A1E3H2Z5"/>
<evidence type="ECO:0000313" key="3">
    <source>
        <dbReference type="Proteomes" id="UP000094622"/>
    </source>
</evidence>
<reference evidence="2 3" key="1">
    <citation type="submission" date="2016-07" db="EMBL/GenBank/DDBJ databases">
        <title>Draft Genome Sequence of Methylobrevis pamukkalensis PK2.</title>
        <authorList>
            <person name="Vasilenko O.V."/>
            <person name="Doronina N.V."/>
            <person name="Shmareva M.N."/>
            <person name="Tarlachkov S.V."/>
            <person name="Mustakhimov I."/>
            <person name="Trotsenko Y.A."/>
        </authorList>
    </citation>
    <scope>NUCLEOTIDE SEQUENCE [LARGE SCALE GENOMIC DNA]</scope>
    <source>
        <strain evidence="2 3">PK2</strain>
    </source>
</reference>
<comment type="caution">
    <text evidence="2">The sequence shown here is derived from an EMBL/GenBank/DDBJ whole genome shotgun (WGS) entry which is preliminary data.</text>
</comment>
<dbReference type="InterPro" id="IPR021473">
    <property type="entry name" value="DUF3126"/>
</dbReference>
<name>A0A1E3H2Z5_9HYPH</name>
<keyword evidence="3" id="KW-1185">Reference proteome</keyword>
<protein>
    <recommendedName>
        <fullName evidence="4">DUF3126 domain-containing protein</fullName>
    </recommendedName>
</protein>
<feature type="region of interest" description="Disordered" evidence="1">
    <location>
        <begin position="38"/>
        <end position="58"/>
    </location>
</feature>
<evidence type="ECO:0000256" key="1">
    <source>
        <dbReference type="SAM" id="MobiDB-lite"/>
    </source>
</evidence>
<organism evidence="2 3">
    <name type="scientific">Methylobrevis pamukkalensis</name>
    <dbReference type="NCBI Taxonomy" id="1439726"/>
    <lineage>
        <taxon>Bacteria</taxon>
        <taxon>Pseudomonadati</taxon>
        <taxon>Pseudomonadota</taxon>
        <taxon>Alphaproteobacteria</taxon>
        <taxon>Hyphomicrobiales</taxon>
        <taxon>Pleomorphomonadaceae</taxon>
        <taxon>Methylobrevis</taxon>
    </lineage>
</organism>
<dbReference type="Proteomes" id="UP000094622">
    <property type="component" value="Unassembled WGS sequence"/>
</dbReference>